<dbReference type="Pfam" id="PF17853">
    <property type="entry name" value="GGDEF_2"/>
    <property type="match status" value="1"/>
</dbReference>
<dbReference type="RefSeq" id="WP_194290399.1">
    <property type="nucleotide sequence ID" value="NZ_JABGDC010000007.1"/>
</dbReference>
<evidence type="ECO:0000313" key="6">
    <source>
        <dbReference type="Proteomes" id="UP000321490"/>
    </source>
</evidence>
<dbReference type="InterPro" id="IPR025736">
    <property type="entry name" value="PucR_C-HTH_dom"/>
</dbReference>
<dbReference type="PANTHER" id="PTHR33744">
    <property type="entry name" value="CARBOHYDRATE DIACID REGULATOR"/>
    <property type="match status" value="1"/>
</dbReference>
<evidence type="ECO:0000259" key="3">
    <source>
        <dbReference type="Pfam" id="PF13556"/>
    </source>
</evidence>
<evidence type="ECO:0000313" key="5">
    <source>
        <dbReference type="EMBL" id="TWH72227.1"/>
    </source>
</evidence>
<feature type="compositionally biased region" description="Low complexity" evidence="2">
    <location>
        <begin position="1"/>
        <end position="14"/>
    </location>
</feature>
<accession>A0A562IMI4</accession>
<protein>
    <submittedName>
        <fullName evidence="5">PucR-like helix-turn-helix protein</fullName>
    </submittedName>
</protein>
<evidence type="ECO:0000259" key="4">
    <source>
        <dbReference type="Pfam" id="PF17853"/>
    </source>
</evidence>
<dbReference type="EMBL" id="VLKF01000001">
    <property type="protein sequence ID" value="TWH72227.1"/>
    <property type="molecule type" value="Genomic_DNA"/>
</dbReference>
<evidence type="ECO:0000256" key="1">
    <source>
        <dbReference type="ARBA" id="ARBA00006754"/>
    </source>
</evidence>
<evidence type="ECO:0000256" key="2">
    <source>
        <dbReference type="SAM" id="MobiDB-lite"/>
    </source>
</evidence>
<comment type="similarity">
    <text evidence="1">Belongs to the CdaR family.</text>
</comment>
<dbReference type="AlphaFoldDB" id="A0A562IMI4"/>
<organism evidence="5 6">
    <name type="scientific">Modestobacter roseus</name>
    <dbReference type="NCBI Taxonomy" id="1181884"/>
    <lineage>
        <taxon>Bacteria</taxon>
        <taxon>Bacillati</taxon>
        <taxon>Actinomycetota</taxon>
        <taxon>Actinomycetes</taxon>
        <taxon>Geodermatophilales</taxon>
        <taxon>Geodermatophilaceae</taxon>
        <taxon>Modestobacter</taxon>
    </lineage>
</organism>
<feature type="region of interest" description="Disordered" evidence="2">
    <location>
        <begin position="1"/>
        <end position="20"/>
    </location>
</feature>
<dbReference type="Pfam" id="PF13556">
    <property type="entry name" value="HTH_30"/>
    <property type="match status" value="1"/>
</dbReference>
<reference evidence="5 6" key="1">
    <citation type="submission" date="2019-07" db="EMBL/GenBank/DDBJ databases">
        <title>R&amp;d 2014.</title>
        <authorList>
            <person name="Klenk H.-P."/>
        </authorList>
    </citation>
    <scope>NUCLEOTIDE SEQUENCE [LARGE SCALE GENOMIC DNA]</scope>
    <source>
        <strain evidence="5 6">DSM 45764</strain>
    </source>
</reference>
<dbReference type="InterPro" id="IPR041522">
    <property type="entry name" value="CdaR_GGDEF"/>
</dbReference>
<feature type="domain" description="PucR C-terminal helix-turn-helix" evidence="3">
    <location>
        <begin position="334"/>
        <end position="390"/>
    </location>
</feature>
<dbReference type="InterPro" id="IPR042070">
    <property type="entry name" value="PucR_C-HTH_sf"/>
</dbReference>
<proteinExistence type="inferred from homology"/>
<comment type="caution">
    <text evidence="5">The sequence shown here is derived from an EMBL/GenBank/DDBJ whole genome shotgun (WGS) entry which is preliminary data.</text>
</comment>
<keyword evidence="6" id="KW-1185">Reference proteome</keyword>
<feature type="domain" description="CdaR GGDEF-like" evidence="4">
    <location>
        <begin position="176"/>
        <end position="286"/>
    </location>
</feature>
<dbReference type="Gene3D" id="1.10.10.2840">
    <property type="entry name" value="PucR C-terminal helix-turn-helix domain"/>
    <property type="match status" value="1"/>
</dbReference>
<dbReference type="Proteomes" id="UP000321490">
    <property type="component" value="Unassembled WGS sequence"/>
</dbReference>
<sequence>MEDTPTADTTAARPARVRPSEATLRRLERASGSLATQAVARMDEELSWFRAMPADQRSWVTLVAQAGIASLVEWCRNPGRPPRLTGEVFGAAPRELARAVPLKQTVDLIKVTVEVVEARVTQVAEPGEAEPLRLAVLQFSREVAFATAHVYASFAENRGAWDARLEALVVDALVRGDRSEELPGRAAALGWATTGPVLVLVGAAPSAERDSRAGVRRAARSLRSEVLVGVHADKLVVVLGGVDGLGAVAERVCREFGPGPIVVGPQVDSLARAAESAAAALAGLRAAAAWPDAPRPVDAEALLPERALDGDPVARTELAERVARPLEAAGGEVLDTVRAVLAHGGNLEGTARALFVHPNTVRYRLKRATELTGCSITDPRGAWTLQLALALTRLEGSRSLWH</sequence>
<dbReference type="InterPro" id="IPR051448">
    <property type="entry name" value="CdaR-like_regulators"/>
</dbReference>
<dbReference type="PANTHER" id="PTHR33744:SF7">
    <property type="entry name" value="PUCR FAMILY TRANSCRIPTIONAL REGULATOR"/>
    <property type="match status" value="1"/>
</dbReference>
<name>A0A562IMI4_9ACTN</name>
<gene>
    <name evidence="5" type="ORF">JD78_00736</name>
</gene>